<dbReference type="Proteomes" id="UP000827872">
    <property type="component" value="Linkage Group LG08"/>
</dbReference>
<organism evidence="1 2">
    <name type="scientific">Sphaerodactylus townsendi</name>
    <dbReference type="NCBI Taxonomy" id="933632"/>
    <lineage>
        <taxon>Eukaryota</taxon>
        <taxon>Metazoa</taxon>
        <taxon>Chordata</taxon>
        <taxon>Craniata</taxon>
        <taxon>Vertebrata</taxon>
        <taxon>Euteleostomi</taxon>
        <taxon>Lepidosauria</taxon>
        <taxon>Squamata</taxon>
        <taxon>Bifurcata</taxon>
        <taxon>Gekkota</taxon>
        <taxon>Sphaerodactylidae</taxon>
        <taxon>Sphaerodactylus</taxon>
    </lineage>
</organism>
<gene>
    <name evidence="1" type="primary">INPP5A</name>
    <name evidence="1" type="ORF">K3G42_015090</name>
</gene>
<accession>A0ACB8F8J4</accession>
<evidence type="ECO:0000313" key="2">
    <source>
        <dbReference type="Proteomes" id="UP000827872"/>
    </source>
</evidence>
<comment type="caution">
    <text evidence="1">The sequence shown here is derived from an EMBL/GenBank/DDBJ whole genome shotgun (WGS) entry which is preliminary data.</text>
</comment>
<reference evidence="1" key="1">
    <citation type="submission" date="2021-08" db="EMBL/GenBank/DDBJ databases">
        <title>The first chromosome-level gecko genome reveals the dynamic sex chromosomes of Neotropical dwarf geckos (Sphaerodactylidae: Sphaerodactylus).</title>
        <authorList>
            <person name="Pinto B.J."/>
            <person name="Keating S.E."/>
            <person name="Gamble T."/>
        </authorList>
    </citation>
    <scope>NUCLEOTIDE SEQUENCE</scope>
    <source>
        <strain evidence="1">TG3544</strain>
    </source>
</reference>
<name>A0ACB8F8J4_9SAUR</name>
<sequence>MGKRLWQDASQRMALRNREKRTALGSFYFLHESLKNIHQFDFKAKKYKKVTGKEIYSDTLESTPMLEKEKFPQDYFPEDHQKEYKSFWQRKDRIRCKWSRKGFIRTRWCIADCAFDLVNIHLFHDASNLVAWETSPSVYSGIRHKALGYVLDRYR</sequence>
<evidence type="ECO:0000313" key="1">
    <source>
        <dbReference type="EMBL" id="KAH8001747.1"/>
    </source>
</evidence>
<keyword evidence="2" id="KW-1185">Reference proteome</keyword>
<dbReference type="EMBL" id="CM037621">
    <property type="protein sequence ID" value="KAH8001747.1"/>
    <property type="molecule type" value="Genomic_DNA"/>
</dbReference>
<proteinExistence type="predicted"/>
<protein>
    <submittedName>
        <fullName evidence="1">Type I inositol 1,4,5-trisphosphate 5-phosphatase</fullName>
    </submittedName>
</protein>